<feature type="binding site" evidence="9 12">
    <location>
        <position position="194"/>
    </location>
    <ligand>
        <name>substrate</name>
    </ligand>
</feature>
<dbReference type="InterPro" id="IPR036646">
    <property type="entry name" value="PGAM_B_sf"/>
</dbReference>
<dbReference type="InterPro" id="IPR006124">
    <property type="entry name" value="Metalloenzyme"/>
</dbReference>
<feature type="binding site" evidence="9 12">
    <location>
        <begin position="269"/>
        <end position="272"/>
    </location>
    <ligand>
        <name>substrate</name>
    </ligand>
</feature>
<evidence type="ECO:0000256" key="5">
    <source>
        <dbReference type="ARBA" id="ARBA00022723"/>
    </source>
</evidence>
<keyword evidence="5 9" id="KW-0479">Metal-binding</keyword>
<evidence type="ECO:0000256" key="10">
    <source>
        <dbReference type="NCBIfam" id="TIGR01307"/>
    </source>
</evidence>
<gene>
    <name evidence="9" type="primary">gpmI</name>
    <name evidence="16" type="ORF">SAMN04487959_10686</name>
</gene>
<dbReference type="AlphaFoldDB" id="A0A1I3BA25"/>
<evidence type="ECO:0000256" key="13">
    <source>
        <dbReference type="PIRSR" id="PIRSR001492-3"/>
    </source>
</evidence>
<sequence>MTDTTATRPRPVALIILDGYGYNESPDHNAVYAARTPVMDRLEQTYPSGLLHTDGKHVGLPDGQMGNSEVGHMNLGAGRIVYQDFTRITKAIEDGELASIEALTAPIDAAVEAGRAVHLLGLLSPGGVHSHEDHILAAAELAAQRGAKRIYIHAFLDGRDTAPKSARPSLERANAKLASLVGKEHGFVASIVGRYFAMDRDNRWERVEQAYRVVTEGVGEHSADTAEAGLDAAYERGESDEFVAATSIRPAGKPVVMEDGDAAIFMNFRADRARELTRAFVEDDFDGFTRQARPRLAAQGLVMLTQYAADIPAPCAFPPVDLHNTLGEVVAKRGMTQLRIAETEKYAHVTFFFSGGREAEFDGETRELIPSPKDVKTYDEKPEMSAFEVTDTLVAAIDAGKYDLVVCNYANGDMVGHSGDFDAAVKAIEAVDTCLGRVVEAIERAGGECLVTADHGNAEQMVNPETGNPQTAHTTFQVPLVYVTRRQAKLRDDGRLCDIAPTLLTMMGEPIPDDMTGNVLIEYR</sequence>
<feature type="active site" description="Phosphoserine intermediate" evidence="9 11">
    <location>
        <position position="68"/>
    </location>
</feature>
<dbReference type="EMBL" id="FOPY01000006">
    <property type="protein sequence ID" value="SFH59167.1"/>
    <property type="molecule type" value="Genomic_DNA"/>
</dbReference>
<keyword evidence="17" id="KW-1185">Reference proteome</keyword>
<dbReference type="UniPathway" id="UPA00109">
    <property type="reaction ID" value="UER00186"/>
</dbReference>
<feature type="binding site" evidence="9 13">
    <location>
        <position position="417"/>
    </location>
    <ligand>
        <name>Mn(2+)</name>
        <dbReference type="ChEBI" id="CHEBI:29035"/>
        <label>1</label>
    </ligand>
</feature>
<evidence type="ECO:0000256" key="1">
    <source>
        <dbReference type="ARBA" id="ARBA00000370"/>
    </source>
</evidence>
<dbReference type="NCBIfam" id="TIGR01307">
    <property type="entry name" value="pgm_bpd_ind"/>
    <property type="match status" value="1"/>
</dbReference>
<dbReference type="SUPFAM" id="SSF64158">
    <property type="entry name" value="2,3-Bisphosphoglycerate-independent phosphoglycerate mutase, substrate-binding domain"/>
    <property type="match status" value="1"/>
</dbReference>
<dbReference type="HAMAP" id="MF_01038">
    <property type="entry name" value="GpmI"/>
    <property type="match status" value="1"/>
</dbReference>
<keyword evidence="8 9" id="KW-0413">Isomerase</keyword>
<feature type="binding site" evidence="9 13">
    <location>
        <position position="68"/>
    </location>
    <ligand>
        <name>Mn(2+)</name>
        <dbReference type="ChEBI" id="CHEBI:29035"/>
        <label>2</label>
    </ligand>
</feature>
<feature type="binding site" evidence="9 13">
    <location>
        <position position="454"/>
    </location>
    <ligand>
        <name>Mn(2+)</name>
        <dbReference type="ChEBI" id="CHEBI:29035"/>
        <label>2</label>
    </ligand>
</feature>
<dbReference type="GO" id="GO:0004619">
    <property type="term" value="F:phosphoglycerate mutase activity"/>
    <property type="evidence" value="ECO:0007669"/>
    <property type="project" value="UniProtKB-UniRule"/>
</dbReference>
<evidence type="ECO:0000313" key="16">
    <source>
        <dbReference type="EMBL" id="SFH59167.1"/>
    </source>
</evidence>
<comment type="function">
    <text evidence="2 9">Catalyzes the interconversion of 2-phosphoglycerate and 3-phosphoglycerate.</text>
</comment>
<dbReference type="PANTHER" id="PTHR31637:SF0">
    <property type="entry name" value="2,3-BISPHOSPHOGLYCERATE-INDEPENDENT PHOSPHOGLYCERATE MUTASE"/>
    <property type="match status" value="1"/>
</dbReference>
<dbReference type="STRING" id="442341.SAMN04487959_10686"/>
<evidence type="ECO:0000256" key="9">
    <source>
        <dbReference type="HAMAP-Rule" id="MF_01038"/>
    </source>
</evidence>
<name>A0A1I3BA25_9GAMM</name>
<dbReference type="Gene3D" id="3.40.1450.10">
    <property type="entry name" value="BPG-independent phosphoglycerate mutase, domain B"/>
    <property type="match status" value="1"/>
</dbReference>
<evidence type="ECO:0000256" key="8">
    <source>
        <dbReference type="ARBA" id="ARBA00023235"/>
    </source>
</evidence>
<evidence type="ECO:0000259" key="15">
    <source>
        <dbReference type="Pfam" id="PF06415"/>
    </source>
</evidence>
<comment type="catalytic activity">
    <reaction evidence="1 9">
        <text>(2R)-2-phosphoglycerate = (2R)-3-phosphoglycerate</text>
        <dbReference type="Rhea" id="RHEA:15901"/>
        <dbReference type="ChEBI" id="CHEBI:58272"/>
        <dbReference type="ChEBI" id="CHEBI:58289"/>
        <dbReference type="EC" id="5.4.2.12"/>
    </reaction>
</comment>
<proteinExistence type="inferred from homology"/>
<evidence type="ECO:0000256" key="12">
    <source>
        <dbReference type="PIRSR" id="PIRSR001492-2"/>
    </source>
</evidence>
<evidence type="ECO:0000313" key="17">
    <source>
        <dbReference type="Proteomes" id="UP000199040"/>
    </source>
</evidence>
<dbReference type="GO" id="GO:0030145">
    <property type="term" value="F:manganese ion binding"/>
    <property type="evidence" value="ECO:0007669"/>
    <property type="project" value="UniProtKB-UniRule"/>
</dbReference>
<evidence type="ECO:0000256" key="6">
    <source>
        <dbReference type="ARBA" id="ARBA00023152"/>
    </source>
</evidence>
<keyword evidence="7 9" id="KW-0464">Manganese</keyword>
<reference evidence="16 17" key="1">
    <citation type="submission" date="2016-10" db="EMBL/GenBank/DDBJ databases">
        <authorList>
            <person name="de Groot N.N."/>
        </authorList>
    </citation>
    <scope>NUCLEOTIDE SEQUENCE [LARGE SCALE GENOMIC DNA]</scope>
    <source>
        <strain evidence="16 17">CGMCC 1.6848</strain>
    </source>
</reference>
<feature type="binding site" evidence="9 12">
    <location>
        <position position="129"/>
    </location>
    <ligand>
        <name>substrate</name>
    </ligand>
</feature>
<feature type="binding site" evidence="9 13">
    <location>
        <position position="18"/>
    </location>
    <ligand>
        <name>Mn(2+)</name>
        <dbReference type="ChEBI" id="CHEBI:29035"/>
        <label>2</label>
    </ligand>
</feature>
<dbReference type="PIRSF" id="PIRSF001492">
    <property type="entry name" value="IPGAM"/>
    <property type="match status" value="1"/>
</dbReference>
<feature type="domain" description="Metalloenzyme" evidence="14">
    <location>
        <begin position="11"/>
        <end position="508"/>
    </location>
</feature>
<protein>
    <recommendedName>
        <fullName evidence="9 10">2,3-bisphosphoglycerate-independent phosphoglycerate mutase</fullName>
        <shortName evidence="9">BPG-independent PGAM</shortName>
        <shortName evidence="9">Phosphoglyceromutase</shortName>
        <shortName evidence="9">iPGM</shortName>
        <ecNumber evidence="9 10">5.4.2.12</ecNumber>
    </recommendedName>
</protein>
<evidence type="ECO:0000256" key="4">
    <source>
        <dbReference type="ARBA" id="ARBA00008819"/>
    </source>
</evidence>
<dbReference type="GO" id="GO:0006096">
    <property type="term" value="P:glycolytic process"/>
    <property type="evidence" value="ECO:0007669"/>
    <property type="project" value="UniProtKB-UniRule"/>
</dbReference>
<organism evidence="16 17">
    <name type="scientific">Modicisalibacter xianhensis</name>
    <dbReference type="NCBI Taxonomy" id="442341"/>
    <lineage>
        <taxon>Bacteria</taxon>
        <taxon>Pseudomonadati</taxon>
        <taxon>Pseudomonadota</taxon>
        <taxon>Gammaproteobacteria</taxon>
        <taxon>Oceanospirillales</taxon>
        <taxon>Halomonadaceae</taxon>
        <taxon>Modicisalibacter</taxon>
    </lineage>
</organism>
<dbReference type="PANTHER" id="PTHR31637">
    <property type="entry name" value="2,3-BISPHOSPHOGLYCERATE-INDEPENDENT PHOSPHOGLYCERATE MUTASE"/>
    <property type="match status" value="1"/>
</dbReference>
<feature type="binding site" evidence="9 12">
    <location>
        <begin position="159"/>
        <end position="160"/>
    </location>
    <ligand>
        <name>substrate</name>
    </ligand>
</feature>
<keyword evidence="6 9" id="KW-0324">Glycolysis</keyword>
<feature type="binding site" evidence="9 13">
    <location>
        <position position="455"/>
    </location>
    <ligand>
        <name>Mn(2+)</name>
        <dbReference type="ChEBI" id="CHEBI:29035"/>
        <label>2</label>
    </ligand>
</feature>
<feature type="binding site" evidence="9 12">
    <location>
        <position position="345"/>
    </location>
    <ligand>
        <name>substrate</name>
    </ligand>
</feature>
<dbReference type="Gene3D" id="3.40.720.10">
    <property type="entry name" value="Alkaline Phosphatase, subunit A"/>
    <property type="match status" value="1"/>
</dbReference>
<dbReference type="InterPro" id="IPR017850">
    <property type="entry name" value="Alkaline_phosphatase_core_sf"/>
</dbReference>
<dbReference type="CDD" id="cd16010">
    <property type="entry name" value="iPGM"/>
    <property type="match status" value="1"/>
</dbReference>
<dbReference type="FunFam" id="3.40.720.10:FF:000001">
    <property type="entry name" value="2,3-bisphosphoglycerate-independent phosphoglycerate mutase"/>
    <property type="match status" value="1"/>
</dbReference>
<comment type="pathway">
    <text evidence="3 9">Carbohydrate degradation; glycolysis; pyruvate from D-glyceraldehyde 3-phosphate: step 3/5.</text>
</comment>
<dbReference type="RefSeq" id="WP_092845679.1">
    <property type="nucleotide sequence ID" value="NZ_FOPY01000006.1"/>
</dbReference>
<dbReference type="InterPro" id="IPR005995">
    <property type="entry name" value="Pgm_bpd_ind"/>
</dbReference>
<dbReference type="SUPFAM" id="SSF53649">
    <property type="entry name" value="Alkaline phosphatase-like"/>
    <property type="match status" value="1"/>
</dbReference>
<evidence type="ECO:0000256" key="3">
    <source>
        <dbReference type="ARBA" id="ARBA00004798"/>
    </source>
</evidence>
<dbReference type="Pfam" id="PF01676">
    <property type="entry name" value="Metalloenzyme"/>
    <property type="match status" value="1"/>
</dbReference>
<comment type="cofactor">
    <cofactor evidence="9">
        <name>Mn(2+)</name>
        <dbReference type="ChEBI" id="CHEBI:29035"/>
    </cofactor>
    <text evidence="9">Binds 2 manganese ions per subunit.</text>
</comment>
<dbReference type="EC" id="5.4.2.12" evidence="9 10"/>
<feature type="domain" description="BPG-independent PGAM N-terminal" evidence="15">
    <location>
        <begin position="88"/>
        <end position="308"/>
    </location>
</feature>
<evidence type="ECO:0000256" key="11">
    <source>
        <dbReference type="PIRSR" id="PIRSR001492-1"/>
    </source>
</evidence>
<dbReference type="Pfam" id="PF06415">
    <property type="entry name" value="iPGM_N"/>
    <property type="match status" value="1"/>
</dbReference>
<dbReference type="GO" id="GO:0005829">
    <property type="term" value="C:cytosol"/>
    <property type="evidence" value="ECO:0007669"/>
    <property type="project" value="TreeGrafter"/>
</dbReference>
<evidence type="ECO:0000256" key="2">
    <source>
        <dbReference type="ARBA" id="ARBA00002315"/>
    </source>
</evidence>
<comment type="similarity">
    <text evidence="4 9">Belongs to the BPG-independent phosphoglycerate mutase family.</text>
</comment>
<dbReference type="InterPro" id="IPR011258">
    <property type="entry name" value="BPG-indep_PGM_N"/>
</dbReference>
<feature type="binding site" evidence="9 13">
    <location>
        <position position="473"/>
    </location>
    <ligand>
        <name>Mn(2+)</name>
        <dbReference type="ChEBI" id="CHEBI:29035"/>
        <label>1</label>
    </ligand>
</feature>
<feature type="binding site" evidence="9 12">
    <location>
        <position position="200"/>
    </location>
    <ligand>
        <name>substrate</name>
    </ligand>
</feature>
<accession>A0A1I3BA25</accession>
<evidence type="ECO:0000259" key="14">
    <source>
        <dbReference type="Pfam" id="PF01676"/>
    </source>
</evidence>
<dbReference type="FunFam" id="3.40.1450.10:FF:000002">
    <property type="entry name" value="2,3-bisphosphoglycerate-independent phosphoglycerate mutase"/>
    <property type="match status" value="1"/>
</dbReference>
<dbReference type="GO" id="GO:0006007">
    <property type="term" value="P:glucose catabolic process"/>
    <property type="evidence" value="ECO:0007669"/>
    <property type="project" value="InterPro"/>
</dbReference>
<evidence type="ECO:0000256" key="7">
    <source>
        <dbReference type="ARBA" id="ARBA00023211"/>
    </source>
</evidence>
<comment type="subunit">
    <text evidence="9">Monomer.</text>
</comment>
<dbReference type="Proteomes" id="UP000199040">
    <property type="component" value="Unassembled WGS sequence"/>
</dbReference>
<feature type="binding site" evidence="9 13">
    <location>
        <position position="413"/>
    </location>
    <ligand>
        <name>Mn(2+)</name>
        <dbReference type="ChEBI" id="CHEBI:29035"/>
        <label>1</label>
    </ligand>
</feature>